<name>A0A427YN88_9TREE</name>
<dbReference type="GO" id="GO:0016491">
    <property type="term" value="F:oxidoreductase activity"/>
    <property type="evidence" value="ECO:0007669"/>
    <property type="project" value="UniProtKB-KW"/>
</dbReference>
<dbReference type="STRING" id="1890683.A0A427YN88"/>
<dbReference type="SUPFAM" id="SSF51395">
    <property type="entry name" value="FMN-linked oxidoreductases"/>
    <property type="match status" value="1"/>
</dbReference>
<organism evidence="6 7">
    <name type="scientific">Saitozyma podzolica</name>
    <dbReference type="NCBI Taxonomy" id="1890683"/>
    <lineage>
        <taxon>Eukaryota</taxon>
        <taxon>Fungi</taxon>
        <taxon>Dikarya</taxon>
        <taxon>Basidiomycota</taxon>
        <taxon>Agaricomycotina</taxon>
        <taxon>Tremellomycetes</taxon>
        <taxon>Tremellales</taxon>
        <taxon>Trimorphomycetaceae</taxon>
        <taxon>Saitozyma</taxon>
    </lineage>
</organism>
<dbReference type="PANTHER" id="PTHR43656:SF2">
    <property type="entry name" value="BINDING OXIDOREDUCTASE, PUTATIVE (AFU_ORTHOLOGUE AFUA_2G08260)-RELATED"/>
    <property type="match status" value="1"/>
</dbReference>
<dbReference type="InterPro" id="IPR001155">
    <property type="entry name" value="OxRdtase_FMN_N"/>
</dbReference>
<keyword evidence="3" id="KW-0288">FMN</keyword>
<dbReference type="Gene3D" id="3.20.20.70">
    <property type="entry name" value="Aldolase class I"/>
    <property type="match status" value="1"/>
</dbReference>
<dbReference type="GO" id="GO:0010181">
    <property type="term" value="F:FMN binding"/>
    <property type="evidence" value="ECO:0007669"/>
    <property type="project" value="InterPro"/>
</dbReference>
<dbReference type="OrthoDB" id="1663137at2759"/>
<evidence type="ECO:0000313" key="6">
    <source>
        <dbReference type="EMBL" id="RSH92592.1"/>
    </source>
</evidence>
<evidence type="ECO:0000259" key="5">
    <source>
        <dbReference type="Pfam" id="PF00724"/>
    </source>
</evidence>
<feature type="domain" description="NADH:flavin oxidoreductase/NADH oxidase N-terminal" evidence="5">
    <location>
        <begin position="34"/>
        <end position="236"/>
    </location>
</feature>
<dbReference type="PANTHER" id="PTHR43656">
    <property type="entry name" value="BINDING OXIDOREDUCTASE, PUTATIVE (AFU_ORTHOLOGUE AFUA_2G08260)-RELATED"/>
    <property type="match status" value="1"/>
</dbReference>
<protein>
    <recommendedName>
        <fullName evidence="5">NADH:flavin oxidoreductase/NADH oxidase N-terminal domain-containing protein</fullName>
    </recommendedName>
</protein>
<gene>
    <name evidence="6" type="ORF">EHS25_008037</name>
</gene>
<reference evidence="6 7" key="1">
    <citation type="submission" date="2018-11" db="EMBL/GenBank/DDBJ databases">
        <title>Genome sequence of Saitozyma podzolica DSM 27192.</title>
        <authorList>
            <person name="Aliyu H."/>
            <person name="Gorte O."/>
            <person name="Ochsenreither K."/>
        </authorList>
    </citation>
    <scope>NUCLEOTIDE SEQUENCE [LARGE SCALE GENOMIC DNA]</scope>
    <source>
        <strain evidence="6 7">DSM 27192</strain>
    </source>
</reference>
<evidence type="ECO:0000313" key="7">
    <source>
        <dbReference type="Proteomes" id="UP000279259"/>
    </source>
</evidence>
<dbReference type="InterPro" id="IPR013785">
    <property type="entry name" value="Aldolase_TIM"/>
</dbReference>
<evidence type="ECO:0000256" key="1">
    <source>
        <dbReference type="ARBA" id="ARBA00005979"/>
    </source>
</evidence>
<evidence type="ECO:0000256" key="3">
    <source>
        <dbReference type="ARBA" id="ARBA00022643"/>
    </source>
</evidence>
<evidence type="ECO:0000256" key="4">
    <source>
        <dbReference type="ARBA" id="ARBA00023002"/>
    </source>
</evidence>
<keyword evidence="2" id="KW-0285">Flavoprotein</keyword>
<keyword evidence="7" id="KW-1185">Reference proteome</keyword>
<dbReference type="AlphaFoldDB" id="A0A427YN88"/>
<dbReference type="Proteomes" id="UP000279259">
    <property type="component" value="Unassembled WGS sequence"/>
</dbReference>
<evidence type="ECO:0000256" key="2">
    <source>
        <dbReference type="ARBA" id="ARBA00022630"/>
    </source>
</evidence>
<proteinExistence type="inferred from homology"/>
<dbReference type="InterPro" id="IPR051799">
    <property type="entry name" value="NADH_flavin_oxidoreductase"/>
</dbReference>
<comment type="caution">
    <text evidence="6">The sequence shown here is derived from an EMBL/GenBank/DDBJ whole genome shotgun (WGS) entry which is preliminary data.</text>
</comment>
<accession>A0A427YN88</accession>
<sequence length="556" mass="60563">MDPLLASSSSSKLSGTIGVAEGLPGDDIQLIASPVTLPNGTVVPNRLVKAAMEEGIGNGGGVPDKRHRTLYKRWAEGGWGMIITGNVQVDPRHLATPHDRTFPDHSPSTIASYALLRSSILSSAPPTSPRPVVLMQISHPGLQSSSTICFSRPPWEAAIGPSAARPDTGHSALGWLLGRILWPTKSRPITDFDEWLDIVDLFVKGAQTAESAGWDGVQIHSAHGYLLAEYLSPLTNPDPRPLPGVPWDIPLRLHLLWLILTGIAKTTDKTFIKAVKINSSDFVQGGLDEAQSSSIIKTLVSWNLIDMLEISGGNYSSPVFATFDGFTSDPTSTSSPTRQSLFAHFTRTLLPDLPAPPCGPAIMLTGGLHSRHLIADAIRTRSCDLAGIGRPACVIPDLPDRVVLNREIPAEEAVLGGYNIPGGETMKYLLGGGRIRARLQVRSRQYAPSSWTSYSELPRRRGHIHRPLTPAAAGAIRIRMRIHPPPPAHNAEYEPRYPLVGAGISTFWHEWQCSRLGRGVEPDMRMHWFWGGLLREAVWWGMLGGGPRGWWASWRG</sequence>
<keyword evidence="4" id="KW-0560">Oxidoreductase</keyword>
<dbReference type="EMBL" id="RSCD01000005">
    <property type="protein sequence ID" value="RSH92592.1"/>
    <property type="molecule type" value="Genomic_DNA"/>
</dbReference>
<comment type="similarity">
    <text evidence="1">Belongs to the NADH:flavin oxidoreductase/NADH oxidase family.</text>
</comment>
<dbReference type="Pfam" id="PF00724">
    <property type="entry name" value="Oxidored_FMN"/>
    <property type="match status" value="1"/>
</dbReference>